<dbReference type="InterPro" id="IPR051306">
    <property type="entry name" value="Homeobox_regulator"/>
</dbReference>
<keyword evidence="4 7" id="KW-0238">DNA-binding</keyword>
<evidence type="ECO:0000256" key="4">
    <source>
        <dbReference type="ARBA" id="ARBA00023125"/>
    </source>
</evidence>
<dbReference type="AlphaFoldDB" id="A0AAD8D6F8"/>
<reference evidence="11" key="1">
    <citation type="submission" date="2022-02" db="EMBL/GenBank/DDBJ databases">
        <title>Atlantic sturgeon de novo genome assembly.</title>
        <authorList>
            <person name="Stock M."/>
            <person name="Klopp C."/>
            <person name="Guiguen Y."/>
            <person name="Cabau C."/>
            <person name="Parinello H."/>
            <person name="Santidrian Yebra-Pimentel E."/>
            <person name="Kuhl H."/>
            <person name="Dirks R.P."/>
            <person name="Guessner J."/>
            <person name="Wuertz S."/>
            <person name="Du K."/>
            <person name="Schartl M."/>
        </authorList>
    </citation>
    <scope>NUCLEOTIDE SEQUENCE</scope>
    <source>
        <strain evidence="11">STURGEONOMICS-FGT-2020</strain>
        <tissue evidence="11">Whole blood</tissue>
    </source>
</reference>
<dbReference type="InterPro" id="IPR001356">
    <property type="entry name" value="HD"/>
</dbReference>
<evidence type="ECO:0000256" key="8">
    <source>
        <dbReference type="RuleBase" id="RU000682"/>
    </source>
</evidence>
<keyword evidence="3" id="KW-0217">Developmental protein</keyword>
<evidence type="ECO:0000313" key="12">
    <source>
        <dbReference type="Proteomes" id="UP001230051"/>
    </source>
</evidence>
<evidence type="ECO:0000313" key="11">
    <source>
        <dbReference type="EMBL" id="KAK1164459.1"/>
    </source>
</evidence>
<dbReference type="Proteomes" id="UP001230051">
    <property type="component" value="Unassembled WGS sequence"/>
</dbReference>
<keyword evidence="12" id="KW-1185">Reference proteome</keyword>
<dbReference type="SMART" id="SM00389">
    <property type="entry name" value="HOX"/>
    <property type="match status" value="1"/>
</dbReference>
<dbReference type="EMBL" id="JAGXEW010000013">
    <property type="protein sequence ID" value="KAK1164459.1"/>
    <property type="molecule type" value="Genomic_DNA"/>
</dbReference>
<dbReference type="GO" id="GO:0000977">
    <property type="term" value="F:RNA polymerase II transcription regulatory region sequence-specific DNA binding"/>
    <property type="evidence" value="ECO:0007669"/>
    <property type="project" value="TreeGrafter"/>
</dbReference>
<evidence type="ECO:0000256" key="7">
    <source>
        <dbReference type="PROSITE-ProRule" id="PRU00108"/>
    </source>
</evidence>
<gene>
    <name evidence="11" type="primary">DUX1</name>
    <name evidence="11" type="ORF">AOXY_G14777</name>
</gene>
<keyword evidence="6 7" id="KW-0539">Nucleus</keyword>
<dbReference type="InterPro" id="IPR009057">
    <property type="entry name" value="Homeodomain-like_sf"/>
</dbReference>
<dbReference type="CDD" id="cd00086">
    <property type="entry name" value="homeodomain"/>
    <property type="match status" value="1"/>
</dbReference>
<dbReference type="PANTHER" id="PTHR46123:SF4">
    <property type="entry name" value="MIX-TYPE HOMEOBOX GENE 1-RELATED"/>
    <property type="match status" value="1"/>
</dbReference>
<comment type="similarity">
    <text evidence="2">Belongs to the paired homeobox family.</text>
</comment>
<protein>
    <submittedName>
        <fullName evidence="11">Homeobox protein SEBOX-like</fullName>
    </submittedName>
</protein>
<proteinExistence type="inferred from homology"/>
<dbReference type="FunFam" id="1.10.10.60:FF:000312">
    <property type="entry name" value="Mix-type homeobox gene 1"/>
    <property type="match status" value="1"/>
</dbReference>
<comment type="caution">
    <text evidence="11">The sequence shown here is derived from an EMBL/GenBank/DDBJ whole genome shotgun (WGS) entry which is preliminary data.</text>
</comment>
<dbReference type="Gene3D" id="1.10.10.60">
    <property type="entry name" value="Homeodomain-like"/>
    <property type="match status" value="1"/>
</dbReference>
<dbReference type="SUPFAM" id="SSF46689">
    <property type="entry name" value="Homeodomain-like"/>
    <property type="match status" value="1"/>
</dbReference>
<feature type="region of interest" description="Disordered" evidence="9">
    <location>
        <begin position="107"/>
        <end position="179"/>
    </location>
</feature>
<feature type="compositionally biased region" description="Pro residues" evidence="9">
    <location>
        <begin position="263"/>
        <end position="273"/>
    </location>
</feature>
<dbReference type="PANTHER" id="PTHR46123">
    <property type="entry name" value="MIX-TYPE HOMEOBOX GENE 1-RELATED"/>
    <property type="match status" value="1"/>
</dbReference>
<feature type="region of interest" description="Disordered" evidence="9">
    <location>
        <begin position="256"/>
        <end position="275"/>
    </location>
</feature>
<keyword evidence="5 7" id="KW-0371">Homeobox</keyword>
<evidence type="ECO:0000256" key="9">
    <source>
        <dbReference type="SAM" id="MobiDB-lite"/>
    </source>
</evidence>
<dbReference type="Pfam" id="PF00046">
    <property type="entry name" value="Homeodomain"/>
    <property type="match status" value="1"/>
</dbReference>
<feature type="compositionally biased region" description="Basic and acidic residues" evidence="9">
    <location>
        <begin position="107"/>
        <end position="121"/>
    </location>
</feature>
<dbReference type="GO" id="GO:0005634">
    <property type="term" value="C:nucleus"/>
    <property type="evidence" value="ECO:0007669"/>
    <property type="project" value="UniProtKB-SubCell"/>
</dbReference>
<dbReference type="PROSITE" id="PS50071">
    <property type="entry name" value="HOMEOBOX_2"/>
    <property type="match status" value="1"/>
</dbReference>
<evidence type="ECO:0000259" key="10">
    <source>
        <dbReference type="PROSITE" id="PS50071"/>
    </source>
</evidence>
<evidence type="ECO:0000256" key="2">
    <source>
        <dbReference type="ARBA" id="ARBA00005733"/>
    </source>
</evidence>
<evidence type="ECO:0000256" key="1">
    <source>
        <dbReference type="ARBA" id="ARBA00004123"/>
    </source>
</evidence>
<sequence length="357" mass="39410">MTELNFSKGHLEVLLCSRLSVCLRQVLFCVLVSPRHLSPPLPGSAVRSRGASRRKRTSFSKEHLELLRRAFDRGAYPGISQRESLAQATGLPESRIQVWFQNRRARNLKDRSSSRSSRGEAEPSNPSPAQSQPGSLALWGPLRPPFTLPGSLQQHSEGEEEGDCSHTSLPYRPAHPPTHPRLRQWIPPLESHWSLPAARGGYNIGIIKQEAQSIASLQDCPSLHNQSMTAAPAALPPAGSWFTQHCYSYPSLPREAWEQQRGPSPPPACPTAPSPQHYAPQWSLWAGAAAPELPEQTAVPDWVLDHVAVPEQAPGLSRCAVSDQDLCSLQDLLGELQPLWLEMSSVFRAEEPELVPY</sequence>
<feature type="domain" description="Homeobox" evidence="10">
    <location>
        <begin position="50"/>
        <end position="110"/>
    </location>
</feature>
<evidence type="ECO:0000256" key="6">
    <source>
        <dbReference type="ARBA" id="ARBA00023242"/>
    </source>
</evidence>
<evidence type="ECO:0000256" key="5">
    <source>
        <dbReference type="ARBA" id="ARBA00023155"/>
    </source>
</evidence>
<comment type="subcellular location">
    <subcellularLocation>
        <location evidence="1 7 8">Nucleus</location>
    </subcellularLocation>
</comment>
<feature type="DNA-binding region" description="Homeobox" evidence="7">
    <location>
        <begin position="52"/>
        <end position="111"/>
    </location>
</feature>
<feature type="region of interest" description="Disordered" evidence="9">
    <location>
        <begin position="40"/>
        <end position="59"/>
    </location>
</feature>
<accession>A0AAD8D6F8</accession>
<dbReference type="GO" id="GO:0000981">
    <property type="term" value="F:DNA-binding transcription factor activity, RNA polymerase II-specific"/>
    <property type="evidence" value="ECO:0007669"/>
    <property type="project" value="TreeGrafter"/>
</dbReference>
<evidence type="ECO:0000256" key="3">
    <source>
        <dbReference type="ARBA" id="ARBA00022473"/>
    </source>
</evidence>
<name>A0AAD8D6F8_ACIOX</name>
<organism evidence="11 12">
    <name type="scientific">Acipenser oxyrinchus oxyrinchus</name>
    <dbReference type="NCBI Taxonomy" id="40147"/>
    <lineage>
        <taxon>Eukaryota</taxon>
        <taxon>Metazoa</taxon>
        <taxon>Chordata</taxon>
        <taxon>Craniata</taxon>
        <taxon>Vertebrata</taxon>
        <taxon>Euteleostomi</taxon>
        <taxon>Actinopterygii</taxon>
        <taxon>Chondrostei</taxon>
        <taxon>Acipenseriformes</taxon>
        <taxon>Acipenseridae</taxon>
        <taxon>Acipenser</taxon>
    </lineage>
</organism>